<dbReference type="PANTHER" id="PTHR43501:SF1">
    <property type="entry name" value="CYTOSOL NON-SPECIFIC DIPEPTIDASE"/>
    <property type="match status" value="1"/>
</dbReference>
<dbReference type="RefSeq" id="WP_133529137.1">
    <property type="nucleotide sequence ID" value="NZ_SNXO01000041.1"/>
</dbReference>
<dbReference type="Pfam" id="PF07687">
    <property type="entry name" value="M20_dimer"/>
    <property type="match status" value="1"/>
</dbReference>
<dbReference type="PANTHER" id="PTHR43501">
    <property type="entry name" value="CYTOSOL NON-SPECIFIC DIPEPTIDASE"/>
    <property type="match status" value="1"/>
</dbReference>
<evidence type="ECO:0000313" key="3">
    <source>
        <dbReference type="EMBL" id="TDP49871.1"/>
    </source>
</evidence>
<dbReference type="EMBL" id="SNXO01000041">
    <property type="protein sequence ID" value="TDP49871.1"/>
    <property type="molecule type" value="Genomic_DNA"/>
</dbReference>
<dbReference type="GO" id="GO:0070573">
    <property type="term" value="F:metallodipeptidase activity"/>
    <property type="evidence" value="ECO:0007669"/>
    <property type="project" value="TreeGrafter"/>
</dbReference>
<dbReference type="SUPFAM" id="SSF53187">
    <property type="entry name" value="Zn-dependent exopeptidases"/>
    <property type="match status" value="1"/>
</dbReference>
<evidence type="ECO:0000256" key="1">
    <source>
        <dbReference type="SAM" id="SignalP"/>
    </source>
</evidence>
<proteinExistence type="predicted"/>
<reference evidence="3 4" key="1">
    <citation type="submission" date="2019-03" db="EMBL/GenBank/DDBJ databases">
        <title>Genomic Encyclopedia of Type Strains, Phase IV (KMG-IV): sequencing the most valuable type-strain genomes for metagenomic binning, comparative biology and taxonomic classification.</title>
        <authorList>
            <person name="Goeker M."/>
        </authorList>
    </citation>
    <scope>NUCLEOTIDE SEQUENCE [LARGE SCALE GENOMIC DNA]</scope>
    <source>
        <strain evidence="3 4">DSM 28287</strain>
    </source>
</reference>
<dbReference type="AlphaFoldDB" id="A0A4V3CQV0"/>
<sequence>MKRKKIAILLLITCLITGMSLMTSCNNTEDPTKDLSAKLDSKLNAYKTDLQDSADTMNSNKNIRNYLTSWAKEKGISYNVDKAGNVIMTSDAGKGYKEVAPTVILCSYDESQFSSYIDPIVMALYTIKNNESTGKLTVIFTAENGHSLSGVKSLSSSYFTDDTNVFCINSGQKGLFATKTGASSSYRSTQSISYTTPTLTKAYKISMTGLPGGQPDSKTSDMINPITRMSSLLSSLKSSGISYQLASINGGDDDDLYAKSASMTIVIDANKEESFIEKMDKATEKFNEKNKDEFKGIKYSYKKVSMPSKVISTSDCNRFVSFMYTLLDGVYYKDDDGNLVSITNISSIKTTDSSIRIGSVAYSLDKANLKEIDTGEETLCNLSGISYKKTSSIPLWEGKSDTKFTTAVAAAYKDYVSQTLTYSDSVPSSLASYISQKNSKCDIISITVNDNVVKDCTGALVTYLIDTNQKDK</sequence>
<accession>A0A4V3CQV0</accession>
<dbReference type="Proteomes" id="UP000295500">
    <property type="component" value="Unassembled WGS sequence"/>
</dbReference>
<dbReference type="PROSITE" id="PS51257">
    <property type="entry name" value="PROKAR_LIPOPROTEIN"/>
    <property type="match status" value="1"/>
</dbReference>
<evidence type="ECO:0000313" key="4">
    <source>
        <dbReference type="Proteomes" id="UP000295500"/>
    </source>
</evidence>
<feature type="chain" id="PRO_5038862480" evidence="1">
    <location>
        <begin position="26"/>
        <end position="472"/>
    </location>
</feature>
<feature type="signal peptide" evidence="1">
    <location>
        <begin position="1"/>
        <end position="25"/>
    </location>
</feature>
<gene>
    <name evidence="3" type="ORF">EV211_1418</name>
</gene>
<evidence type="ECO:0000259" key="2">
    <source>
        <dbReference type="Pfam" id="PF07687"/>
    </source>
</evidence>
<dbReference type="GO" id="GO:0006508">
    <property type="term" value="P:proteolysis"/>
    <property type="evidence" value="ECO:0007669"/>
    <property type="project" value="InterPro"/>
</dbReference>
<keyword evidence="4" id="KW-1185">Reference proteome</keyword>
<organism evidence="3 4">
    <name type="scientific">Aminicella lysinilytica</name>
    <dbReference type="NCBI Taxonomy" id="433323"/>
    <lineage>
        <taxon>Bacteria</taxon>
        <taxon>Bacillati</taxon>
        <taxon>Bacillota</taxon>
        <taxon>Clostridia</taxon>
        <taxon>Peptostreptococcales</taxon>
        <taxon>Anaerovoracaceae</taxon>
        <taxon>Aminicella</taxon>
    </lineage>
</organism>
<dbReference type="Gene3D" id="3.40.630.10">
    <property type="entry name" value="Zn peptidases"/>
    <property type="match status" value="1"/>
</dbReference>
<dbReference type="OrthoDB" id="1765059at2"/>
<dbReference type="InterPro" id="IPR001160">
    <property type="entry name" value="Peptidase_M20C"/>
</dbReference>
<dbReference type="GO" id="GO:0005829">
    <property type="term" value="C:cytosol"/>
    <property type="evidence" value="ECO:0007669"/>
    <property type="project" value="TreeGrafter"/>
</dbReference>
<name>A0A4V3CQV0_9FIRM</name>
<comment type="caution">
    <text evidence="3">The sequence shown here is derived from an EMBL/GenBank/DDBJ whole genome shotgun (WGS) entry which is preliminary data.</text>
</comment>
<dbReference type="InterPro" id="IPR011650">
    <property type="entry name" value="Peptidase_M20_dimer"/>
</dbReference>
<keyword evidence="1" id="KW-0732">Signal</keyword>
<protein>
    <submittedName>
        <fullName evidence="3">Dipeptidase D</fullName>
    </submittedName>
</protein>
<feature type="domain" description="Peptidase M20 dimerisation" evidence="2">
    <location>
        <begin position="220"/>
        <end position="291"/>
    </location>
</feature>